<evidence type="ECO:0000313" key="8">
    <source>
        <dbReference type="Proteomes" id="UP000034164"/>
    </source>
</evidence>
<dbReference type="GO" id="GO:0016491">
    <property type="term" value="F:oxidoreductase activity"/>
    <property type="evidence" value="ECO:0007669"/>
    <property type="project" value="InterPro"/>
</dbReference>
<feature type="transmembrane region" description="Helical" evidence="5">
    <location>
        <begin position="62"/>
        <end position="80"/>
    </location>
</feature>
<evidence type="ECO:0000256" key="2">
    <source>
        <dbReference type="ARBA" id="ARBA00022692"/>
    </source>
</evidence>
<feature type="transmembrane region" description="Helical" evidence="5">
    <location>
        <begin position="20"/>
        <end position="41"/>
    </location>
</feature>
<dbReference type="InterPro" id="IPR006694">
    <property type="entry name" value="Fatty_acid_hydroxylase"/>
</dbReference>
<dbReference type="InterPro" id="IPR050307">
    <property type="entry name" value="Sterol_Desaturase_Related"/>
</dbReference>
<dbReference type="PANTHER" id="PTHR11863">
    <property type="entry name" value="STEROL DESATURASE"/>
    <property type="match status" value="1"/>
</dbReference>
<dbReference type="GO" id="GO:0005506">
    <property type="term" value="F:iron ion binding"/>
    <property type="evidence" value="ECO:0007669"/>
    <property type="project" value="InterPro"/>
</dbReference>
<evidence type="ECO:0000256" key="3">
    <source>
        <dbReference type="ARBA" id="ARBA00022989"/>
    </source>
</evidence>
<name>A0A0G2J402_9EURO</name>
<dbReference type="VEuPathDB" id="FungiDB:EMCG_08753"/>
<keyword evidence="3 5" id="KW-1133">Transmembrane helix</keyword>
<comment type="caution">
    <text evidence="7">The sequence shown here is derived from an EMBL/GenBank/DDBJ whole genome shotgun (WGS) entry which is preliminary data.</text>
</comment>
<feature type="transmembrane region" description="Helical" evidence="5">
    <location>
        <begin position="145"/>
        <end position="170"/>
    </location>
</feature>
<dbReference type="AlphaFoldDB" id="A0A0G2J402"/>
<evidence type="ECO:0000256" key="5">
    <source>
        <dbReference type="SAM" id="Phobius"/>
    </source>
</evidence>
<feature type="domain" description="Fatty acid hydroxylase" evidence="6">
    <location>
        <begin position="110"/>
        <end position="228"/>
    </location>
</feature>
<dbReference type="GO" id="GO:0016020">
    <property type="term" value="C:membrane"/>
    <property type="evidence" value="ECO:0007669"/>
    <property type="project" value="UniProtKB-SubCell"/>
</dbReference>
<gene>
    <name evidence="7" type="ORF">EMCG_08753</name>
</gene>
<reference evidence="8" key="1">
    <citation type="journal article" date="2015" name="PLoS Genet.">
        <title>The dynamic genome and transcriptome of the human fungal pathogen Blastomyces and close relative Emmonsia.</title>
        <authorList>
            <person name="Munoz J.F."/>
            <person name="Gauthier G.M."/>
            <person name="Desjardins C.A."/>
            <person name="Gallo J.E."/>
            <person name="Holder J."/>
            <person name="Sullivan T.D."/>
            <person name="Marty A.J."/>
            <person name="Carmen J.C."/>
            <person name="Chen Z."/>
            <person name="Ding L."/>
            <person name="Gujja S."/>
            <person name="Magrini V."/>
            <person name="Misas E."/>
            <person name="Mitreva M."/>
            <person name="Priest M."/>
            <person name="Saif S."/>
            <person name="Whiston E.A."/>
            <person name="Young S."/>
            <person name="Zeng Q."/>
            <person name="Goldman W.E."/>
            <person name="Mardis E.R."/>
            <person name="Taylor J.W."/>
            <person name="McEwen J.G."/>
            <person name="Clay O.K."/>
            <person name="Klein B.S."/>
            <person name="Cuomo C.A."/>
        </authorList>
    </citation>
    <scope>NUCLEOTIDE SEQUENCE [LARGE SCALE GENOMIC DNA]</scope>
    <source>
        <strain evidence="8">UAMH 3008</strain>
    </source>
</reference>
<keyword evidence="2 5" id="KW-0812">Transmembrane</keyword>
<organism evidence="7 8">
    <name type="scientific">[Emmonsia] crescens</name>
    <dbReference type="NCBI Taxonomy" id="73230"/>
    <lineage>
        <taxon>Eukaryota</taxon>
        <taxon>Fungi</taxon>
        <taxon>Dikarya</taxon>
        <taxon>Ascomycota</taxon>
        <taxon>Pezizomycotina</taxon>
        <taxon>Eurotiomycetes</taxon>
        <taxon>Eurotiomycetidae</taxon>
        <taxon>Onygenales</taxon>
        <taxon>Ajellomycetaceae</taxon>
        <taxon>Emergomyces</taxon>
    </lineage>
</organism>
<dbReference type="Proteomes" id="UP000034164">
    <property type="component" value="Unassembled WGS sequence"/>
</dbReference>
<dbReference type="OrthoDB" id="408954at2759"/>
<evidence type="ECO:0000256" key="1">
    <source>
        <dbReference type="ARBA" id="ARBA00004370"/>
    </source>
</evidence>
<proteinExistence type="predicted"/>
<evidence type="ECO:0000256" key="4">
    <source>
        <dbReference type="ARBA" id="ARBA00023136"/>
    </source>
</evidence>
<evidence type="ECO:0000259" key="6">
    <source>
        <dbReference type="Pfam" id="PF04116"/>
    </source>
</evidence>
<evidence type="ECO:0000313" key="7">
    <source>
        <dbReference type="EMBL" id="KKZ65419.1"/>
    </source>
</evidence>
<feature type="transmembrane region" description="Helical" evidence="5">
    <location>
        <begin position="100"/>
        <end position="125"/>
    </location>
</feature>
<dbReference type="GO" id="GO:0008610">
    <property type="term" value="P:lipid biosynthetic process"/>
    <property type="evidence" value="ECO:0007669"/>
    <property type="project" value="InterPro"/>
</dbReference>
<sequence>MAFLAQQWDNIVDSYSPFTIEVVGATVAQMFLTVVFGVYDLNGSDAKRRRAMLKVLPGIGRNIATATAVHSTGLLLMSLWTGNSLWETSLTHVNKNIPSIWRFLIDVINTALLFEVSFYYFHALFHTKFMYRHVHSVHHHFKEEIAIAAFYSHPLEFLVLNFGLVVIATWLLGSHVLGLLFHGAVAGTIAHFVHTGEDIPGLMSHEGHHVSPNQNLGALGVLDRLHGTLYRGTQLKRSH</sequence>
<keyword evidence="4 5" id="KW-0472">Membrane</keyword>
<protein>
    <recommendedName>
        <fullName evidence="6">Fatty acid hydroxylase domain-containing protein</fullName>
    </recommendedName>
</protein>
<dbReference type="Pfam" id="PF04116">
    <property type="entry name" value="FA_hydroxylase"/>
    <property type="match status" value="1"/>
</dbReference>
<comment type="subcellular location">
    <subcellularLocation>
        <location evidence="1">Membrane</location>
    </subcellularLocation>
</comment>
<accession>A0A0G2J402</accession>
<dbReference type="EMBL" id="LCZI01000651">
    <property type="protein sequence ID" value="KKZ65419.1"/>
    <property type="molecule type" value="Genomic_DNA"/>
</dbReference>